<keyword evidence="8" id="KW-0472">Membrane</keyword>
<dbReference type="InterPro" id="IPR001806">
    <property type="entry name" value="Small_GTPase"/>
</dbReference>
<dbReference type="SMART" id="SM00176">
    <property type="entry name" value="RAN"/>
    <property type="match status" value="1"/>
</dbReference>
<feature type="region of interest" description="Disordered" evidence="11">
    <location>
        <begin position="209"/>
        <end position="236"/>
    </location>
</feature>
<evidence type="ECO:0000256" key="5">
    <source>
        <dbReference type="ARBA" id="ARBA00022741"/>
    </source>
</evidence>
<dbReference type="SMART" id="SM00175">
    <property type="entry name" value="RAB"/>
    <property type="match status" value="1"/>
</dbReference>
<dbReference type="GO" id="GO:0005886">
    <property type="term" value="C:plasma membrane"/>
    <property type="evidence" value="ECO:0007669"/>
    <property type="project" value="UniProtKB-SubCell"/>
</dbReference>
<evidence type="ECO:0000256" key="9">
    <source>
        <dbReference type="ARBA" id="ARBA00023288"/>
    </source>
</evidence>
<dbReference type="GO" id="GO:0015031">
    <property type="term" value="P:protein transport"/>
    <property type="evidence" value="ECO:0007669"/>
    <property type="project" value="UniProtKB-KW"/>
</dbReference>
<dbReference type="AlphaFoldDB" id="A0A6C1EAV2"/>
<dbReference type="PROSITE" id="PS51417">
    <property type="entry name" value="ARF"/>
    <property type="match status" value="1"/>
</dbReference>
<evidence type="ECO:0000256" key="7">
    <source>
        <dbReference type="ARBA" id="ARBA00023134"/>
    </source>
</evidence>
<gene>
    <name evidence="12" type="primary">YPT52_2</name>
    <name evidence="12" type="ORF">GRS66_009087</name>
</gene>
<evidence type="ECO:0000256" key="2">
    <source>
        <dbReference type="ARBA" id="ARBA00006270"/>
    </source>
</evidence>
<dbReference type="Proteomes" id="UP000501346">
    <property type="component" value="Chromosome SeXI"/>
</dbReference>
<keyword evidence="4" id="KW-1003">Cell membrane</keyword>
<dbReference type="EMBL" id="CP049008">
    <property type="protein sequence ID" value="QID86458.1"/>
    <property type="molecule type" value="Genomic_DNA"/>
</dbReference>
<organism evidence="12 13">
    <name type="scientific">Saccharomyces pastorianus</name>
    <name type="common">Lager yeast</name>
    <name type="synonym">Saccharomyces cerevisiae x Saccharomyces eubayanus</name>
    <dbReference type="NCBI Taxonomy" id="27292"/>
    <lineage>
        <taxon>Eukaryota</taxon>
        <taxon>Fungi</taxon>
        <taxon>Dikarya</taxon>
        <taxon>Ascomycota</taxon>
        <taxon>Saccharomycotina</taxon>
        <taxon>Saccharomycetes</taxon>
        <taxon>Saccharomycetales</taxon>
        <taxon>Saccharomycetaceae</taxon>
        <taxon>Saccharomyces</taxon>
    </lineage>
</organism>
<dbReference type="PROSITE" id="PS51420">
    <property type="entry name" value="RHO"/>
    <property type="match status" value="1"/>
</dbReference>
<dbReference type="NCBIfam" id="TIGR00231">
    <property type="entry name" value="small_GTP"/>
    <property type="match status" value="1"/>
</dbReference>
<protein>
    <submittedName>
        <fullName evidence="12">GTP-binding protein of the rab/ypt</fullName>
    </submittedName>
</protein>
<dbReference type="PANTHER" id="PTHR47977">
    <property type="entry name" value="RAS-RELATED PROTEIN RAB"/>
    <property type="match status" value="1"/>
</dbReference>
<dbReference type="OrthoDB" id="63533at2759"/>
<dbReference type="SMART" id="SM00173">
    <property type="entry name" value="RAS"/>
    <property type="match status" value="1"/>
</dbReference>
<dbReference type="InterPro" id="IPR005225">
    <property type="entry name" value="Small_GTP-bd"/>
</dbReference>
<comment type="subcellular location">
    <subcellularLocation>
        <location evidence="1">Cell membrane</location>
        <topology evidence="1">Lipid-anchor</topology>
        <orientation evidence="1">Cytoplasmic side</orientation>
    </subcellularLocation>
</comment>
<evidence type="ECO:0000256" key="3">
    <source>
        <dbReference type="ARBA" id="ARBA00022448"/>
    </source>
</evidence>
<dbReference type="SUPFAM" id="SSF52540">
    <property type="entry name" value="P-loop containing nucleoside triphosphate hydrolases"/>
    <property type="match status" value="1"/>
</dbReference>
<dbReference type="GO" id="GO:0005525">
    <property type="term" value="F:GTP binding"/>
    <property type="evidence" value="ECO:0007669"/>
    <property type="project" value="UniProtKB-KW"/>
</dbReference>
<dbReference type="CDD" id="cd01860">
    <property type="entry name" value="Rab5_related"/>
    <property type="match status" value="1"/>
</dbReference>
<feature type="compositionally biased region" description="Polar residues" evidence="11">
    <location>
        <begin position="225"/>
        <end position="236"/>
    </location>
</feature>
<evidence type="ECO:0000256" key="4">
    <source>
        <dbReference type="ARBA" id="ARBA00022475"/>
    </source>
</evidence>
<keyword evidence="6" id="KW-0653">Protein transport</keyword>
<dbReference type="GO" id="GO:0003924">
    <property type="term" value="F:GTPase activity"/>
    <property type="evidence" value="ECO:0007669"/>
    <property type="project" value="InterPro"/>
</dbReference>
<evidence type="ECO:0000256" key="11">
    <source>
        <dbReference type="SAM" id="MobiDB-lite"/>
    </source>
</evidence>
<dbReference type="PROSITE" id="PS51421">
    <property type="entry name" value="RAS"/>
    <property type="match status" value="1"/>
</dbReference>
<keyword evidence="3" id="KW-0813">Transport</keyword>
<keyword evidence="7" id="KW-0342">GTP-binding</keyword>
<dbReference type="PRINTS" id="PR00449">
    <property type="entry name" value="RASTRNSFRMNG"/>
</dbReference>
<dbReference type="PROSITE" id="PS51419">
    <property type="entry name" value="RAB"/>
    <property type="match status" value="1"/>
</dbReference>
<keyword evidence="9" id="KW-0449">Lipoprotein</keyword>
<evidence type="ECO:0000256" key="1">
    <source>
        <dbReference type="ARBA" id="ARBA00004342"/>
    </source>
</evidence>
<evidence type="ECO:0000256" key="6">
    <source>
        <dbReference type="ARBA" id="ARBA00022927"/>
    </source>
</evidence>
<evidence type="ECO:0000256" key="8">
    <source>
        <dbReference type="ARBA" id="ARBA00023136"/>
    </source>
</evidence>
<keyword evidence="13" id="KW-1185">Reference proteome</keyword>
<comment type="similarity">
    <text evidence="2">Belongs to the small GTPase superfamily. Rab family.</text>
</comment>
<dbReference type="SMART" id="SM00174">
    <property type="entry name" value="RHO"/>
    <property type="match status" value="1"/>
</dbReference>
<dbReference type="InterPro" id="IPR050227">
    <property type="entry name" value="Rab"/>
</dbReference>
<dbReference type="GO" id="GO:0005768">
    <property type="term" value="C:endosome"/>
    <property type="evidence" value="ECO:0007669"/>
    <property type="project" value="UniProtKB-ARBA"/>
</dbReference>
<evidence type="ECO:0000256" key="10">
    <source>
        <dbReference type="ARBA" id="ARBA00023289"/>
    </source>
</evidence>
<sequence length="236" mass="26334">MLQFKLVLLGDSSVGKSSIVHRFVKDTFDELRESTIGAAFLSQSITIHPNDGNEANAKGVVVKFEIWDTAGQERYKSLAPMYYRNANAALVVYDITQEDSLQKARNWVDELKNKVGDDDLVIYLLGNKVDLCLGTPDAEISQESNEDGDNEQKVRAISTEEAKQYAQEQGLLFREVSAKTGEGVKDIFQEIGEKLYDLKRDEILSKQNRQINGGNNGQVDIHLQRPSTNDPTSCCS</sequence>
<dbReference type="FunFam" id="3.40.50.300:FF:000464">
    <property type="entry name" value="GTP-binding protein ypt5"/>
    <property type="match status" value="1"/>
</dbReference>
<dbReference type="Pfam" id="PF00071">
    <property type="entry name" value="Ras"/>
    <property type="match status" value="1"/>
</dbReference>
<evidence type="ECO:0000313" key="12">
    <source>
        <dbReference type="EMBL" id="QID86458.1"/>
    </source>
</evidence>
<proteinExistence type="inferred from homology"/>
<keyword evidence="5" id="KW-0547">Nucleotide-binding</keyword>
<accession>A0A6C1EAV2</accession>
<dbReference type="GO" id="GO:0016192">
    <property type="term" value="P:vesicle-mediated transport"/>
    <property type="evidence" value="ECO:0007669"/>
    <property type="project" value="UniProtKB-ARBA"/>
</dbReference>
<name>A0A6C1EAV2_SACPS</name>
<reference evidence="12 13" key="1">
    <citation type="journal article" date="2019" name="BMC Genomics">
        <title>Chromosome level assembly and comparative genome analysis confirm lager-brewing yeasts originated from a single hybridization.</title>
        <authorList>
            <person name="Salazar A.N."/>
            <person name="Gorter de Vries A.R."/>
            <person name="van den Broek M."/>
            <person name="Brouwers N."/>
            <person name="de la Torre Cortes P."/>
            <person name="Kuijpers N.G.A."/>
            <person name="Daran J.G."/>
            <person name="Abeel T."/>
        </authorList>
    </citation>
    <scope>NUCLEOTIDE SEQUENCE [LARGE SCALE GENOMIC DNA]</scope>
    <source>
        <strain evidence="12 13">CBS 1483</strain>
    </source>
</reference>
<evidence type="ECO:0000313" key="13">
    <source>
        <dbReference type="Proteomes" id="UP000501346"/>
    </source>
</evidence>
<keyword evidence="10" id="KW-0636">Prenylation</keyword>
<dbReference type="Gene3D" id="3.40.50.300">
    <property type="entry name" value="P-loop containing nucleotide triphosphate hydrolases"/>
    <property type="match status" value="1"/>
</dbReference>
<dbReference type="InterPro" id="IPR027417">
    <property type="entry name" value="P-loop_NTPase"/>
</dbReference>
<dbReference type="GO" id="GO:0016050">
    <property type="term" value="P:vesicle organization"/>
    <property type="evidence" value="ECO:0007669"/>
    <property type="project" value="UniProtKB-ARBA"/>
</dbReference>